<dbReference type="PANTHER" id="PTHR40080:SF1">
    <property type="entry name" value="TRPR-LIKE PROTEIN YERC_YECD"/>
    <property type="match status" value="1"/>
</dbReference>
<dbReference type="Gene3D" id="1.10.1270.10">
    <property type="entry name" value="TrpR-like"/>
    <property type="match status" value="1"/>
</dbReference>
<dbReference type="InterPro" id="IPR013368">
    <property type="entry name" value="YecD_YerC"/>
</dbReference>
<evidence type="ECO:0008006" key="3">
    <source>
        <dbReference type="Google" id="ProtNLM"/>
    </source>
</evidence>
<dbReference type="GO" id="GO:0003700">
    <property type="term" value="F:DNA-binding transcription factor activity"/>
    <property type="evidence" value="ECO:0007669"/>
    <property type="project" value="InterPro"/>
</dbReference>
<comment type="caution">
    <text evidence="1">The sequence shown here is derived from an EMBL/GenBank/DDBJ whole genome shotgun (WGS) entry which is preliminary data.</text>
</comment>
<reference evidence="1 2" key="1">
    <citation type="journal article" date="2016" name="Nat. Commun.">
        <title>Thousands of microbial genomes shed light on interconnected biogeochemical processes in an aquifer system.</title>
        <authorList>
            <person name="Anantharaman K."/>
            <person name="Brown C.T."/>
            <person name="Hug L.A."/>
            <person name="Sharon I."/>
            <person name="Castelle C.J."/>
            <person name="Probst A.J."/>
            <person name="Thomas B.C."/>
            <person name="Singh A."/>
            <person name="Wilkins M.J."/>
            <person name="Karaoz U."/>
            <person name="Brodie E.L."/>
            <person name="Williams K.H."/>
            <person name="Hubbard S.S."/>
            <person name="Banfield J.F."/>
        </authorList>
    </citation>
    <scope>NUCLEOTIDE SEQUENCE [LARGE SCALE GENOMIC DNA]</scope>
</reference>
<dbReference type="Proteomes" id="UP000185809">
    <property type="component" value="Unassembled WGS sequence"/>
</dbReference>
<protein>
    <recommendedName>
        <fullName evidence="3">TrpR, YerC/YecD</fullName>
    </recommendedName>
</protein>
<dbReference type="AlphaFoldDB" id="A0A1F6X224"/>
<sequence>MSNLNINWNTKEKQDFLKAILSLENKDEAKRFLRDLLTKSEIEEFSKRLLTADLLSSDVQYNAIIEKTGLSSTTIARISRWLKKGTGGYKLVISRINHHHPIKLRKGLS</sequence>
<accession>A0A1F6X224</accession>
<dbReference type="PIRSF" id="PIRSF012508">
    <property type="entry name" value="YerC"/>
    <property type="match status" value="1"/>
</dbReference>
<dbReference type="Pfam" id="PF01371">
    <property type="entry name" value="Trp_repressor"/>
    <property type="match status" value="1"/>
</dbReference>
<dbReference type="InterPro" id="IPR010921">
    <property type="entry name" value="Trp_repressor/repl_initiator"/>
</dbReference>
<evidence type="ECO:0000313" key="1">
    <source>
        <dbReference type="EMBL" id="OGI88177.1"/>
    </source>
</evidence>
<name>A0A1F6X224_9BACT</name>
<dbReference type="PANTHER" id="PTHR40080">
    <property type="entry name" value="LMO1763 PROTEIN"/>
    <property type="match status" value="1"/>
</dbReference>
<organism evidence="1 2">
    <name type="scientific">Candidatus Nomurabacteria bacterium RIFCSPLOWO2_01_FULL_33_24</name>
    <dbReference type="NCBI Taxonomy" id="1801765"/>
    <lineage>
        <taxon>Bacteria</taxon>
        <taxon>Candidatus Nomuraibacteriota</taxon>
    </lineage>
</organism>
<dbReference type="EMBL" id="MFUP01000005">
    <property type="protein sequence ID" value="OGI88177.1"/>
    <property type="molecule type" value="Genomic_DNA"/>
</dbReference>
<dbReference type="SUPFAM" id="SSF48295">
    <property type="entry name" value="TrpR-like"/>
    <property type="match status" value="1"/>
</dbReference>
<gene>
    <name evidence="1" type="ORF">A2995_00380</name>
</gene>
<proteinExistence type="predicted"/>
<dbReference type="InterPro" id="IPR000831">
    <property type="entry name" value="Trp_repress"/>
</dbReference>
<dbReference type="NCBIfam" id="TIGR02531">
    <property type="entry name" value="yecD_yerC"/>
    <property type="match status" value="1"/>
</dbReference>
<dbReference type="GO" id="GO:0043565">
    <property type="term" value="F:sequence-specific DNA binding"/>
    <property type="evidence" value="ECO:0007669"/>
    <property type="project" value="InterPro"/>
</dbReference>
<evidence type="ECO:0000313" key="2">
    <source>
        <dbReference type="Proteomes" id="UP000185809"/>
    </source>
</evidence>
<dbReference type="InterPro" id="IPR038116">
    <property type="entry name" value="TrpR-like_sf"/>
</dbReference>